<feature type="domain" description="GIY-YIG" evidence="4">
    <location>
        <begin position="7"/>
        <end position="90"/>
    </location>
</feature>
<keyword evidence="3" id="KW-0460">Magnesium</keyword>
<dbReference type="InterPro" id="IPR003611">
    <property type="entry name" value="NUMOD3"/>
</dbReference>
<dbReference type="EMBL" id="KM607002">
    <property type="protein sequence ID" value="AIT75061.1"/>
    <property type="molecule type" value="Genomic_DNA"/>
</dbReference>
<dbReference type="Pfam" id="PF07460">
    <property type="entry name" value="NUMOD3"/>
    <property type="match status" value="1"/>
</dbReference>
<sequence>MPMQDHKYFYLYSITNKTTEKIYVGVHKTSNLDDGYMGSGVAIKNAIKKYGIDNFYKHIIKFFESEKAMYDAEAEIVTEEFVKSKKTYNMKLGGIGGFPKHNTAGAKNGFYGKSHSRETRLKISIKSSRKRGPRGPRGKTLKMCGANNPRYGKIAPNAKSVIINGVLYKSIKIAAKALNINYSTLKGRVKAGYYKCQD</sequence>
<accession>A0A097J794</accession>
<gene>
    <name evidence="5" type="primary">segC</name>
    <name evidence="5" type="ORF">RB55_p149</name>
</gene>
<dbReference type="GO" id="GO:0003677">
    <property type="term" value="F:DNA binding"/>
    <property type="evidence" value="ECO:0007669"/>
    <property type="project" value="InterPro"/>
</dbReference>
<proteinExistence type="predicted"/>
<protein>
    <submittedName>
        <fullName evidence="5">Homing endonuclease</fullName>
    </submittedName>
</protein>
<dbReference type="SUPFAM" id="SSF64496">
    <property type="entry name" value="DNA-binding domain of intron-encoded endonucleases"/>
    <property type="match status" value="1"/>
</dbReference>
<evidence type="ECO:0000256" key="1">
    <source>
        <dbReference type="ARBA" id="ARBA00001946"/>
    </source>
</evidence>
<dbReference type="Proteomes" id="UP000029930">
    <property type="component" value="Segment"/>
</dbReference>
<dbReference type="InterPro" id="IPR035901">
    <property type="entry name" value="GIY-YIG_endonuc_sf"/>
</dbReference>
<name>A0A097J794_BPT4</name>
<reference evidence="5 6" key="1">
    <citation type="submission" date="2014-09" db="EMBL/GenBank/DDBJ databases">
        <title>Complete Genome Sequences of T4-like Bacteriophages RB3, RB5, RB6, RB7, RB9, RB10, RB27, RB33, RB55, RB59, and RB68.</title>
        <authorList>
            <person name="Yaung S.J."/>
            <person name="Esvelt K.M."/>
            <person name="Church G.M."/>
        </authorList>
    </citation>
    <scope>NUCLEOTIDE SEQUENCE [LARGE SCALE GENOMIC DNA]</scope>
</reference>
<evidence type="ECO:0000259" key="4">
    <source>
        <dbReference type="PROSITE" id="PS50164"/>
    </source>
</evidence>
<dbReference type="GO" id="GO:0004519">
    <property type="term" value="F:endonuclease activity"/>
    <property type="evidence" value="ECO:0007669"/>
    <property type="project" value="UniProtKB-KW"/>
</dbReference>
<keyword evidence="5" id="KW-0540">Nuclease</keyword>
<dbReference type="InterPro" id="IPR000305">
    <property type="entry name" value="GIY-YIG_endonuc"/>
</dbReference>
<keyword evidence="5" id="KW-0378">Hydrolase</keyword>
<comment type="cofactor">
    <cofactor evidence="1">
        <name>Mg(2+)</name>
        <dbReference type="ChEBI" id="CHEBI:18420"/>
    </cofactor>
</comment>
<dbReference type="SMART" id="SM00465">
    <property type="entry name" value="GIYc"/>
    <property type="match status" value="1"/>
</dbReference>
<evidence type="ECO:0000256" key="3">
    <source>
        <dbReference type="ARBA" id="ARBA00022842"/>
    </source>
</evidence>
<evidence type="ECO:0000313" key="5">
    <source>
        <dbReference type="EMBL" id="AIT75061.1"/>
    </source>
</evidence>
<dbReference type="SUPFAM" id="SSF82771">
    <property type="entry name" value="GIY-YIG endonuclease"/>
    <property type="match status" value="1"/>
</dbReference>
<evidence type="ECO:0000256" key="2">
    <source>
        <dbReference type="ARBA" id="ARBA00010045"/>
    </source>
</evidence>
<dbReference type="PROSITE" id="PS50164">
    <property type="entry name" value="GIY_YIG"/>
    <property type="match status" value="1"/>
</dbReference>
<keyword evidence="5" id="KW-0255">Endonuclease</keyword>
<dbReference type="SMR" id="A0A097J794"/>
<organism evidence="5 6">
    <name type="scientific">Enterobacteria phage RB55</name>
    <dbReference type="NCBI Taxonomy" id="697289"/>
    <lineage>
        <taxon>Viruses</taxon>
        <taxon>Duplodnaviria</taxon>
        <taxon>Heunggongvirae</taxon>
        <taxon>Uroviricota</taxon>
        <taxon>Caudoviricetes</taxon>
        <taxon>Pantevenvirales</taxon>
        <taxon>Straboviridae</taxon>
        <taxon>Tevenvirinae</taxon>
        <taxon>Tequatrovirus</taxon>
        <taxon>Enterobacteria phage T4</taxon>
    </lineage>
</organism>
<comment type="similarity">
    <text evidence="2">To endonucleases of group I introns of fungi and phage.</text>
</comment>
<evidence type="ECO:0000313" key="6">
    <source>
        <dbReference type="Proteomes" id="UP000029930"/>
    </source>
</evidence>
<dbReference type="CDD" id="cd10444">
    <property type="entry name" value="GIY-YIG_SegABCDEFG"/>
    <property type="match status" value="1"/>
</dbReference>